<dbReference type="GeneID" id="19112114"/>
<dbReference type="eggNOG" id="ENOG502R8ZW">
    <property type="taxonomic scope" value="Eukaryota"/>
</dbReference>
<name>M2MX53_BAUPA</name>
<keyword evidence="1" id="KW-0175">Coiled coil</keyword>
<evidence type="ECO:0000313" key="3">
    <source>
        <dbReference type="EMBL" id="EMC90830.1"/>
    </source>
</evidence>
<evidence type="ECO:0000256" key="1">
    <source>
        <dbReference type="SAM" id="Coils"/>
    </source>
</evidence>
<feature type="coiled-coil region" evidence="1">
    <location>
        <begin position="110"/>
        <end position="140"/>
    </location>
</feature>
<dbReference type="AlphaFoldDB" id="M2MX53"/>
<dbReference type="HOGENOM" id="CLU_1061837_0_0_1"/>
<dbReference type="KEGG" id="bcom:BAUCODRAFT_333867"/>
<dbReference type="EMBL" id="KB445566">
    <property type="protein sequence ID" value="EMC90830.1"/>
    <property type="molecule type" value="Genomic_DNA"/>
</dbReference>
<proteinExistence type="predicted"/>
<feature type="compositionally biased region" description="Pro residues" evidence="2">
    <location>
        <begin position="73"/>
        <end position="84"/>
    </location>
</feature>
<gene>
    <name evidence="3" type="ORF">BAUCODRAFT_333867</name>
</gene>
<organism evidence="3 4">
    <name type="scientific">Baudoinia panamericana (strain UAMH 10762)</name>
    <name type="common">Angels' share fungus</name>
    <name type="synonym">Baudoinia compniacensis (strain UAMH 10762)</name>
    <dbReference type="NCBI Taxonomy" id="717646"/>
    <lineage>
        <taxon>Eukaryota</taxon>
        <taxon>Fungi</taxon>
        <taxon>Dikarya</taxon>
        <taxon>Ascomycota</taxon>
        <taxon>Pezizomycotina</taxon>
        <taxon>Dothideomycetes</taxon>
        <taxon>Dothideomycetidae</taxon>
        <taxon>Mycosphaerellales</taxon>
        <taxon>Teratosphaeriaceae</taxon>
        <taxon>Baudoinia</taxon>
    </lineage>
</organism>
<evidence type="ECO:0000313" key="4">
    <source>
        <dbReference type="Proteomes" id="UP000011761"/>
    </source>
</evidence>
<evidence type="ECO:0000256" key="2">
    <source>
        <dbReference type="SAM" id="MobiDB-lite"/>
    </source>
</evidence>
<feature type="region of interest" description="Disordered" evidence="2">
    <location>
        <begin position="67"/>
        <end position="88"/>
    </location>
</feature>
<dbReference type="OrthoDB" id="5240110at2759"/>
<dbReference type="RefSeq" id="XP_007681998.1">
    <property type="nucleotide sequence ID" value="XM_007683808.1"/>
</dbReference>
<dbReference type="OMA" id="ESKAGWW"/>
<dbReference type="Proteomes" id="UP000011761">
    <property type="component" value="Unassembled WGS sequence"/>
</dbReference>
<keyword evidence="4" id="KW-1185">Reference proteome</keyword>
<sequence length="266" mass="29190">MSLLSPHLRLTPLLSTTRRTFSTTPHPHASILFALNALSNSRETQHFNKLSNLHRIEHSPPLKLIKTSEIDPYPLPTPPPPTPRSQPRVSARSAAAIWDNRALRLGRAMIADHTRQVRHLQHALAQAKQREQKKDEVARKSQQVWQEEARKLRGEVRSAGVFILLSIGTATALAIWRFAPAPRPVDSAELSRKITERAQRSISLPSLSVSIPAVGGAASSEVVPAATATVVEPVPAIAAPTPTPPPPAVSTESKAGWWKGLFWRQE</sequence>
<protein>
    <submittedName>
        <fullName evidence="3">Uncharacterized protein</fullName>
    </submittedName>
</protein>
<accession>M2MX53</accession>
<reference evidence="3 4" key="1">
    <citation type="journal article" date="2012" name="PLoS Pathog.">
        <title>Diverse lifestyles and strategies of plant pathogenesis encoded in the genomes of eighteen Dothideomycetes fungi.</title>
        <authorList>
            <person name="Ohm R.A."/>
            <person name="Feau N."/>
            <person name="Henrissat B."/>
            <person name="Schoch C.L."/>
            <person name="Horwitz B.A."/>
            <person name="Barry K.W."/>
            <person name="Condon B.J."/>
            <person name="Copeland A.C."/>
            <person name="Dhillon B."/>
            <person name="Glaser F."/>
            <person name="Hesse C.N."/>
            <person name="Kosti I."/>
            <person name="LaButti K."/>
            <person name="Lindquist E.A."/>
            <person name="Lucas S."/>
            <person name="Salamov A.A."/>
            <person name="Bradshaw R.E."/>
            <person name="Ciuffetti L."/>
            <person name="Hamelin R.C."/>
            <person name="Kema G.H.J."/>
            <person name="Lawrence C."/>
            <person name="Scott J.A."/>
            <person name="Spatafora J.W."/>
            <person name="Turgeon B.G."/>
            <person name="de Wit P.J.G.M."/>
            <person name="Zhong S."/>
            <person name="Goodwin S.B."/>
            <person name="Grigoriev I.V."/>
        </authorList>
    </citation>
    <scope>NUCLEOTIDE SEQUENCE [LARGE SCALE GENOMIC DNA]</scope>
    <source>
        <strain evidence="3 4">UAMH 10762</strain>
    </source>
</reference>